<protein>
    <submittedName>
        <fullName evidence="3">Beta-Ig-H3/fasciclin</fullName>
    </submittedName>
</protein>
<dbReference type="InterPro" id="IPR000782">
    <property type="entry name" value="FAS1_domain"/>
</dbReference>
<keyword evidence="1" id="KW-0732">Signal</keyword>
<organism evidence="3 4">
    <name type="scientific">Truepera radiovictrix (strain DSM 17093 / CIP 108686 / LMG 22925 / RQ-24)</name>
    <dbReference type="NCBI Taxonomy" id="649638"/>
    <lineage>
        <taxon>Bacteria</taxon>
        <taxon>Thermotogati</taxon>
        <taxon>Deinococcota</taxon>
        <taxon>Deinococci</taxon>
        <taxon>Trueperales</taxon>
        <taxon>Trueperaceae</taxon>
        <taxon>Truepera</taxon>
    </lineage>
</organism>
<name>D7CW65_TRURR</name>
<dbReference type="PANTHER" id="PTHR10900:SF77">
    <property type="entry name" value="FI19380P1"/>
    <property type="match status" value="1"/>
</dbReference>
<evidence type="ECO:0000259" key="2">
    <source>
        <dbReference type="PROSITE" id="PS50213"/>
    </source>
</evidence>
<accession>D7CW65</accession>
<feature type="signal peptide" evidence="1">
    <location>
        <begin position="1"/>
        <end position="34"/>
    </location>
</feature>
<dbReference type="AlphaFoldDB" id="D7CW65"/>
<dbReference type="eggNOG" id="COG2335">
    <property type="taxonomic scope" value="Bacteria"/>
</dbReference>
<dbReference type="InterPro" id="IPR036378">
    <property type="entry name" value="FAS1_dom_sf"/>
</dbReference>
<feature type="chain" id="PRO_5003094348" evidence="1">
    <location>
        <begin position="35"/>
        <end position="294"/>
    </location>
</feature>
<dbReference type="SUPFAM" id="SSF82153">
    <property type="entry name" value="FAS1 domain"/>
    <property type="match status" value="1"/>
</dbReference>
<evidence type="ECO:0000313" key="4">
    <source>
        <dbReference type="Proteomes" id="UP000000379"/>
    </source>
</evidence>
<dbReference type="Proteomes" id="UP000000379">
    <property type="component" value="Chromosome"/>
</dbReference>
<sequence>MHPTRNPPVRLALPRRLFPPLILLALLPAAWAQADTTVIGVAAENPDFSTLLSALEVAGLTQELRGEGPFTLFAPTNSAFAALSDDELDALLADREALRNVLTYHVVPGRYTTADIGPEMRAFDTLQGSELPITQQGVGTATVTAVNLEASNGVVFAIDTVLTPPEEVAAEVDADDALYVSTAEARARYLLDEVEGSGVTGSVLVAAYGDEARSVLTVSLIGTAADATYPAQLVAGSCDAPGEALADLSDVSGSTGFGTTVVGLPFETITGGDHALRIFEAPGGAVVACGEVGS</sequence>
<dbReference type="FunFam" id="2.30.180.10:FF:000032">
    <property type="entry name" value="Fasciclin domain-containing protein, putative"/>
    <property type="match status" value="1"/>
</dbReference>
<dbReference type="SMART" id="SM00554">
    <property type="entry name" value="FAS1"/>
    <property type="match status" value="1"/>
</dbReference>
<reference evidence="3 4" key="2">
    <citation type="journal article" date="2011" name="Stand. Genomic Sci.">
        <title>Complete genome sequence of Truepera radiovictrix type strain (RQ-24).</title>
        <authorList>
            <person name="Ivanova N."/>
            <person name="Rohde C."/>
            <person name="Munk C."/>
            <person name="Nolan M."/>
            <person name="Lucas S."/>
            <person name="Del Rio T.G."/>
            <person name="Tice H."/>
            <person name="Deshpande S."/>
            <person name="Cheng J.F."/>
            <person name="Tapia R."/>
            <person name="Han C."/>
            <person name="Goodwin L."/>
            <person name="Pitluck S."/>
            <person name="Liolios K."/>
            <person name="Mavromatis K."/>
            <person name="Mikhailova N."/>
            <person name="Pati A."/>
            <person name="Chen A."/>
            <person name="Palaniappan K."/>
            <person name="Land M."/>
            <person name="Hauser L."/>
            <person name="Chang Y.J."/>
            <person name="Jeffries C.D."/>
            <person name="Brambilla E."/>
            <person name="Rohde M."/>
            <person name="Goker M."/>
            <person name="Tindall B.J."/>
            <person name="Woyke T."/>
            <person name="Bristow J."/>
            <person name="Eisen J.A."/>
            <person name="Markowitz V."/>
            <person name="Hugenholtz P."/>
            <person name="Kyrpides N.C."/>
            <person name="Klenk H.P."/>
            <person name="Lapidus A."/>
        </authorList>
    </citation>
    <scope>NUCLEOTIDE SEQUENCE [LARGE SCALE GENOMIC DNA]</scope>
    <source>
        <strain evidence="4">DSM 17093 / CIP 108686 / LMG 22925 / RQ-24</strain>
    </source>
</reference>
<gene>
    <name evidence="3" type="ordered locus">Trad_1205</name>
</gene>
<reference evidence="4" key="1">
    <citation type="submission" date="2010-05" db="EMBL/GenBank/DDBJ databases">
        <title>The complete genome of Truepera radiovictris DSM 17093.</title>
        <authorList>
            <consortium name="US DOE Joint Genome Institute (JGI-PGF)"/>
            <person name="Lucas S."/>
            <person name="Copeland A."/>
            <person name="Lapidus A."/>
            <person name="Glavina del Rio T."/>
            <person name="Dalin E."/>
            <person name="Tice H."/>
            <person name="Bruce D."/>
            <person name="Goodwin L."/>
            <person name="Pitluck S."/>
            <person name="Kyrpides N."/>
            <person name="Mavromatis K."/>
            <person name="Ovchinnikova G."/>
            <person name="Munk A.C."/>
            <person name="Detter J.C."/>
            <person name="Han C."/>
            <person name="Tapia R."/>
            <person name="Land M."/>
            <person name="Hauser L."/>
            <person name="Markowitz V."/>
            <person name="Cheng J.-F."/>
            <person name="Hugenholtz P."/>
            <person name="Woyke T."/>
            <person name="Wu D."/>
            <person name="Tindall B."/>
            <person name="Pomrenke H.G."/>
            <person name="Brambilla E."/>
            <person name="Klenk H.-P."/>
            <person name="Eisen J.A."/>
        </authorList>
    </citation>
    <scope>NUCLEOTIDE SEQUENCE [LARGE SCALE GENOMIC DNA]</scope>
    <source>
        <strain evidence="4">DSM 17093 / CIP 108686 / LMG 22925 / RQ-24</strain>
    </source>
</reference>
<dbReference type="PANTHER" id="PTHR10900">
    <property type="entry name" value="PERIOSTIN-RELATED"/>
    <property type="match status" value="1"/>
</dbReference>
<evidence type="ECO:0000256" key="1">
    <source>
        <dbReference type="SAM" id="SignalP"/>
    </source>
</evidence>
<dbReference type="Pfam" id="PF02469">
    <property type="entry name" value="Fasciclin"/>
    <property type="match status" value="1"/>
</dbReference>
<keyword evidence="4" id="KW-1185">Reference proteome</keyword>
<dbReference type="PROSITE" id="PS50213">
    <property type="entry name" value="FAS1"/>
    <property type="match status" value="1"/>
</dbReference>
<dbReference type="STRING" id="649638.Trad_1205"/>
<feature type="domain" description="FAS1" evidence="2">
    <location>
        <begin position="35"/>
        <end position="162"/>
    </location>
</feature>
<dbReference type="HOGENOM" id="CLU_946435_0_0_0"/>
<dbReference type="RefSeq" id="WP_013177698.1">
    <property type="nucleotide sequence ID" value="NC_014221.1"/>
</dbReference>
<dbReference type="Gene3D" id="2.30.180.10">
    <property type="entry name" value="FAS1 domain"/>
    <property type="match status" value="1"/>
</dbReference>
<dbReference type="InterPro" id="IPR050904">
    <property type="entry name" value="Adhesion/Biosynth-related"/>
</dbReference>
<dbReference type="KEGG" id="tra:Trad_1205"/>
<proteinExistence type="predicted"/>
<dbReference type="EMBL" id="CP002049">
    <property type="protein sequence ID" value="ADI14328.1"/>
    <property type="molecule type" value="Genomic_DNA"/>
</dbReference>
<evidence type="ECO:0000313" key="3">
    <source>
        <dbReference type="EMBL" id="ADI14328.1"/>
    </source>
</evidence>